<dbReference type="Proteomes" id="UP000317010">
    <property type="component" value="Unassembled WGS sequence"/>
</dbReference>
<dbReference type="SUPFAM" id="SSF52266">
    <property type="entry name" value="SGNH hydrolase"/>
    <property type="match status" value="1"/>
</dbReference>
<dbReference type="RefSeq" id="WP_144910459.1">
    <property type="nucleotide sequence ID" value="NZ_VLLI01000002.1"/>
</dbReference>
<proteinExistence type="predicted"/>
<organism evidence="2 3">
    <name type="scientific">Mucilaginibacter frigoritolerans</name>
    <dbReference type="NCBI Taxonomy" id="652788"/>
    <lineage>
        <taxon>Bacteria</taxon>
        <taxon>Pseudomonadati</taxon>
        <taxon>Bacteroidota</taxon>
        <taxon>Sphingobacteriia</taxon>
        <taxon>Sphingobacteriales</taxon>
        <taxon>Sphingobacteriaceae</taxon>
        <taxon>Mucilaginibacter</taxon>
    </lineage>
</organism>
<reference evidence="2 3" key="1">
    <citation type="submission" date="2019-07" db="EMBL/GenBank/DDBJ databases">
        <title>Genomic Encyclopedia of Archaeal and Bacterial Type Strains, Phase II (KMG-II): from individual species to whole genera.</title>
        <authorList>
            <person name="Goeker M."/>
        </authorList>
    </citation>
    <scope>NUCLEOTIDE SEQUENCE [LARGE SCALE GENOMIC DNA]</scope>
    <source>
        <strain evidence="2 3">ATCC BAA-1854</strain>
    </source>
</reference>
<comment type="caution">
    <text evidence="2">The sequence shown here is derived from an EMBL/GenBank/DDBJ whole genome shotgun (WGS) entry which is preliminary data.</text>
</comment>
<accession>A0A562UE66</accession>
<name>A0A562UE66_9SPHI</name>
<dbReference type="OrthoDB" id="869432at2"/>
<evidence type="ECO:0008006" key="4">
    <source>
        <dbReference type="Google" id="ProtNLM"/>
    </source>
</evidence>
<evidence type="ECO:0000313" key="3">
    <source>
        <dbReference type="Proteomes" id="UP000317010"/>
    </source>
</evidence>
<dbReference type="InterPro" id="IPR036514">
    <property type="entry name" value="SGNH_hydro_sf"/>
</dbReference>
<protein>
    <recommendedName>
        <fullName evidence="4">GDSL-like lipase/acylhydrolase family protein</fullName>
    </recommendedName>
</protein>
<keyword evidence="1" id="KW-1133">Transmembrane helix</keyword>
<gene>
    <name evidence="2" type="ORF">JN11_01148</name>
</gene>
<dbReference type="AlphaFoldDB" id="A0A562UE66"/>
<keyword evidence="1" id="KW-0472">Membrane</keyword>
<evidence type="ECO:0000313" key="2">
    <source>
        <dbReference type="EMBL" id="TWJ03601.1"/>
    </source>
</evidence>
<evidence type="ECO:0000256" key="1">
    <source>
        <dbReference type="SAM" id="Phobius"/>
    </source>
</evidence>
<keyword evidence="3" id="KW-1185">Reference proteome</keyword>
<keyword evidence="1" id="KW-0812">Transmembrane</keyword>
<feature type="transmembrane region" description="Helical" evidence="1">
    <location>
        <begin position="12"/>
        <end position="31"/>
    </location>
</feature>
<dbReference type="EMBL" id="VLLI01000002">
    <property type="protein sequence ID" value="TWJ03601.1"/>
    <property type="molecule type" value="Genomic_DNA"/>
</dbReference>
<dbReference type="Gene3D" id="3.40.50.1110">
    <property type="entry name" value="SGNH hydrolase"/>
    <property type="match status" value="1"/>
</dbReference>
<sequence>MKNEYLKTVSSLSAIIVPVAILVVLLMHFGYTPLFTNSISFDAKIKFVNNKKPKQIDLAAIGSSITLNNLSSKVIKDSLNTSFFNFSSWGLQMNDIKEVIAKDIVNYKPKYILISSSIPDFILPGNLPALENYYNTNKFFKETFTPYFYIKNFNSIADIYTRKKATDKLERVNDQYDSLNFDDYGGALLYIPEKNISASRWNAKDPFPTNYTNSQYKNLTALCVFLKEHNIKLIFVQSPIKKSYVYSAEAQQIIDDHFNTCKNIVEKYNNIYLNFYNPQLFSDDHLFVDQFHLSAAGAEIFTKQITHNLKINHIIQ</sequence>
<dbReference type="GO" id="GO:0016788">
    <property type="term" value="F:hydrolase activity, acting on ester bonds"/>
    <property type="evidence" value="ECO:0007669"/>
    <property type="project" value="UniProtKB-ARBA"/>
</dbReference>